<evidence type="ECO:0000313" key="2">
    <source>
        <dbReference type="Proteomes" id="UP000375690"/>
    </source>
</evidence>
<accession>A0A3D2LRH7</accession>
<sequence>MLAHKYGGHSFIDNYSNAILSTYKTNKYEVMTTEELFEKFTSNSFTEEELSSLHEKCKNIKGWDVQEEPYRHINPASKDNWLKDCPKKLREELDKLWQLD</sequence>
<organism evidence="1 2">
    <name type="scientific">Bacteroides ovatus</name>
    <dbReference type="NCBI Taxonomy" id="28116"/>
    <lineage>
        <taxon>Bacteria</taxon>
        <taxon>Pseudomonadati</taxon>
        <taxon>Bacteroidota</taxon>
        <taxon>Bacteroidia</taxon>
        <taxon>Bacteroidales</taxon>
        <taxon>Bacteroidaceae</taxon>
        <taxon>Bacteroides</taxon>
    </lineage>
</organism>
<evidence type="ECO:0000313" key="1">
    <source>
        <dbReference type="EMBL" id="KAB1318392.1"/>
    </source>
</evidence>
<proteinExistence type="predicted"/>
<dbReference type="Proteomes" id="UP000375690">
    <property type="component" value="Unassembled WGS sequence"/>
</dbReference>
<dbReference type="AlphaFoldDB" id="A0A3D2LRH7"/>
<gene>
    <name evidence="1" type="ORF">F3B53_25695</name>
</gene>
<name>A0A3D2LRH7_BACOV</name>
<reference evidence="1 2" key="1">
    <citation type="journal article" date="2019" name="Nat. Med.">
        <title>A library of human gut bacterial isolates paired with longitudinal multiomics data enables mechanistic microbiome research.</title>
        <authorList>
            <person name="Poyet M."/>
            <person name="Groussin M."/>
            <person name="Gibbons S.M."/>
            <person name="Avila-Pacheco J."/>
            <person name="Jiang X."/>
            <person name="Kearney S.M."/>
            <person name="Perrotta A.R."/>
            <person name="Berdy B."/>
            <person name="Zhao S."/>
            <person name="Lieberman T.D."/>
            <person name="Swanson P.K."/>
            <person name="Smith M."/>
            <person name="Roesemann S."/>
            <person name="Alexander J.E."/>
            <person name="Rich S.A."/>
            <person name="Livny J."/>
            <person name="Vlamakis H."/>
            <person name="Clish C."/>
            <person name="Bullock K."/>
            <person name="Deik A."/>
            <person name="Scott J."/>
            <person name="Pierce K.A."/>
            <person name="Xavier R.J."/>
            <person name="Alm E.J."/>
        </authorList>
    </citation>
    <scope>NUCLEOTIDE SEQUENCE [LARGE SCALE GENOMIC DNA]</scope>
    <source>
        <strain evidence="1 2">BIOML-A2</strain>
    </source>
</reference>
<comment type="caution">
    <text evidence="1">The sequence shown here is derived from an EMBL/GenBank/DDBJ whole genome shotgun (WGS) entry which is preliminary data.</text>
</comment>
<protein>
    <submittedName>
        <fullName evidence="1">Uncharacterized protein</fullName>
    </submittedName>
</protein>
<dbReference type="EMBL" id="VWFC01000062">
    <property type="protein sequence ID" value="KAB1318392.1"/>
    <property type="molecule type" value="Genomic_DNA"/>
</dbReference>